<dbReference type="InterPro" id="IPR004692">
    <property type="entry name" value="SecG"/>
</dbReference>
<feature type="transmembrane region" description="Helical" evidence="9">
    <location>
        <begin position="13"/>
        <end position="38"/>
    </location>
</feature>
<evidence type="ECO:0000313" key="12">
    <source>
        <dbReference type="Proteomes" id="UP001158067"/>
    </source>
</evidence>
<feature type="compositionally biased region" description="Acidic residues" evidence="10">
    <location>
        <begin position="141"/>
        <end position="169"/>
    </location>
</feature>
<gene>
    <name evidence="11" type="ORF">SAMN06265222_10430</name>
</gene>
<reference evidence="11 12" key="1">
    <citation type="submission" date="2017-05" db="EMBL/GenBank/DDBJ databases">
        <authorList>
            <person name="Varghese N."/>
            <person name="Submissions S."/>
        </authorList>
    </citation>
    <scope>NUCLEOTIDE SEQUENCE [LARGE SCALE GENOMIC DNA]</scope>
    <source>
        <strain evidence="11 12">DSM 25457</strain>
    </source>
</reference>
<accession>A0ABY1Q0U6</accession>
<evidence type="ECO:0000256" key="5">
    <source>
        <dbReference type="ARBA" id="ARBA00022927"/>
    </source>
</evidence>
<evidence type="ECO:0000256" key="8">
    <source>
        <dbReference type="ARBA" id="ARBA00023136"/>
    </source>
</evidence>
<dbReference type="Proteomes" id="UP001158067">
    <property type="component" value="Unassembled WGS sequence"/>
</dbReference>
<evidence type="ECO:0000256" key="1">
    <source>
        <dbReference type="ARBA" id="ARBA00004141"/>
    </source>
</evidence>
<keyword evidence="5 9" id="KW-0653">Protein transport</keyword>
<evidence type="ECO:0000256" key="7">
    <source>
        <dbReference type="ARBA" id="ARBA00023010"/>
    </source>
</evidence>
<keyword evidence="3 9" id="KW-0813">Transport</keyword>
<keyword evidence="7 9" id="KW-0811">Translocation</keyword>
<evidence type="ECO:0000313" key="11">
    <source>
        <dbReference type="EMBL" id="SMP52952.1"/>
    </source>
</evidence>
<keyword evidence="12" id="KW-1185">Reference proteome</keyword>
<name>A0ABY1Q0U6_9BACT</name>
<comment type="similarity">
    <text evidence="2 9">Belongs to the SecG family.</text>
</comment>
<evidence type="ECO:0000256" key="2">
    <source>
        <dbReference type="ARBA" id="ARBA00008445"/>
    </source>
</evidence>
<evidence type="ECO:0000256" key="10">
    <source>
        <dbReference type="SAM" id="MobiDB-lite"/>
    </source>
</evidence>
<feature type="region of interest" description="Disordered" evidence="10">
    <location>
        <begin position="124"/>
        <end position="180"/>
    </location>
</feature>
<organism evidence="11 12">
    <name type="scientific">Neorhodopirellula lusitana</name>
    <dbReference type="NCBI Taxonomy" id="445327"/>
    <lineage>
        <taxon>Bacteria</taxon>
        <taxon>Pseudomonadati</taxon>
        <taxon>Planctomycetota</taxon>
        <taxon>Planctomycetia</taxon>
        <taxon>Pirellulales</taxon>
        <taxon>Pirellulaceae</taxon>
        <taxon>Neorhodopirellula</taxon>
    </lineage>
</organism>
<keyword evidence="4 9" id="KW-0812">Transmembrane</keyword>
<dbReference type="NCBIfam" id="TIGR00810">
    <property type="entry name" value="secG"/>
    <property type="match status" value="1"/>
</dbReference>
<keyword evidence="6 9" id="KW-1133">Transmembrane helix</keyword>
<dbReference type="RefSeq" id="WP_283432223.1">
    <property type="nucleotide sequence ID" value="NZ_FXUG01000004.1"/>
</dbReference>
<comment type="function">
    <text evidence="9">Involved in protein export. Participates in an early event of protein translocation.</text>
</comment>
<keyword evidence="9" id="KW-1003">Cell membrane</keyword>
<evidence type="ECO:0000256" key="9">
    <source>
        <dbReference type="RuleBase" id="RU365087"/>
    </source>
</evidence>
<sequence length="180" mass="18286">MASLTNFAPFLPLASFSGLVLGVLMGFLSLFLILLILVQRGRGGGLSGALGGPGGQSAFGSKAGDTFTVITVGVAGVWILVCAFAMWLLGMHNPAVANLNDDSEMSAGPEDGEVEDIASGLVVPTLDDSKDDNVELTPATDGDEAAAETEEPAEAEAVETEAAAEEEAPSEDKTSEAAAE</sequence>
<dbReference type="EMBL" id="FXUG01000004">
    <property type="protein sequence ID" value="SMP52952.1"/>
    <property type="molecule type" value="Genomic_DNA"/>
</dbReference>
<comment type="caution">
    <text evidence="11">The sequence shown here is derived from an EMBL/GenBank/DDBJ whole genome shotgun (WGS) entry which is preliminary data.</text>
</comment>
<evidence type="ECO:0000256" key="6">
    <source>
        <dbReference type="ARBA" id="ARBA00022989"/>
    </source>
</evidence>
<protein>
    <recommendedName>
        <fullName evidence="9">Protein-export membrane protein SecG</fullName>
    </recommendedName>
</protein>
<evidence type="ECO:0000256" key="3">
    <source>
        <dbReference type="ARBA" id="ARBA00022448"/>
    </source>
</evidence>
<feature type="transmembrane region" description="Helical" evidence="9">
    <location>
        <begin position="67"/>
        <end position="89"/>
    </location>
</feature>
<dbReference type="Pfam" id="PF03840">
    <property type="entry name" value="SecG"/>
    <property type="match status" value="1"/>
</dbReference>
<comment type="subcellular location">
    <subcellularLocation>
        <location evidence="9">Cell membrane</location>
        <topology evidence="9">Multi-pass membrane protein</topology>
    </subcellularLocation>
    <subcellularLocation>
        <location evidence="1">Membrane</location>
        <topology evidence="1">Multi-pass membrane protein</topology>
    </subcellularLocation>
</comment>
<proteinExistence type="inferred from homology"/>
<feature type="compositionally biased region" description="Basic and acidic residues" evidence="10">
    <location>
        <begin position="170"/>
        <end position="180"/>
    </location>
</feature>
<keyword evidence="8 9" id="KW-0472">Membrane</keyword>
<evidence type="ECO:0000256" key="4">
    <source>
        <dbReference type="ARBA" id="ARBA00022692"/>
    </source>
</evidence>